<comment type="caution">
    <text evidence="4">The sequence shown here is derived from an EMBL/GenBank/DDBJ whole genome shotgun (WGS) entry which is preliminary data.</text>
</comment>
<gene>
    <name evidence="4" type="ORF">HH308_28540</name>
</gene>
<dbReference type="InterPro" id="IPR029016">
    <property type="entry name" value="GAF-like_dom_sf"/>
</dbReference>
<keyword evidence="5" id="KW-1185">Reference proteome</keyword>
<dbReference type="SUPFAM" id="SSF55781">
    <property type="entry name" value="GAF domain-like"/>
    <property type="match status" value="1"/>
</dbReference>
<comment type="similarity">
    <text evidence="1">Belongs to the CdaR family.</text>
</comment>
<dbReference type="Gene3D" id="3.30.450.40">
    <property type="match status" value="1"/>
</dbReference>
<dbReference type="PANTHER" id="PTHR33744:SF7">
    <property type="entry name" value="PUCR FAMILY TRANSCRIPTIONAL REGULATOR"/>
    <property type="match status" value="1"/>
</dbReference>
<organism evidence="4 5">
    <name type="scientific">Gordonia asplenii</name>
    <dbReference type="NCBI Taxonomy" id="2725283"/>
    <lineage>
        <taxon>Bacteria</taxon>
        <taxon>Bacillati</taxon>
        <taxon>Actinomycetota</taxon>
        <taxon>Actinomycetes</taxon>
        <taxon>Mycobacteriales</taxon>
        <taxon>Gordoniaceae</taxon>
        <taxon>Gordonia</taxon>
    </lineage>
</organism>
<dbReference type="SMART" id="SM00065">
    <property type="entry name" value="GAF"/>
    <property type="match status" value="1"/>
</dbReference>
<reference evidence="4 5" key="1">
    <citation type="submission" date="2020-04" db="EMBL/GenBank/DDBJ databases">
        <title>Gordonia sp. nov. TBRC 11910.</title>
        <authorList>
            <person name="Suriyachadkun C."/>
        </authorList>
    </citation>
    <scope>NUCLEOTIDE SEQUENCE [LARGE SCALE GENOMIC DNA]</scope>
    <source>
        <strain evidence="4 5">TBRC 11910</strain>
    </source>
</reference>
<evidence type="ECO:0000313" key="5">
    <source>
        <dbReference type="Proteomes" id="UP000550729"/>
    </source>
</evidence>
<dbReference type="Proteomes" id="UP000550729">
    <property type="component" value="Unassembled WGS sequence"/>
</dbReference>
<feature type="domain" description="GGDEF" evidence="3">
    <location>
        <begin position="479"/>
        <end position="606"/>
    </location>
</feature>
<dbReference type="Pfam" id="PF13556">
    <property type="entry name" value="HTH_30"/>
    <property type="match status" value="1"/>
</dbReference>
<dbReference type="InterPro" id="IPR051448">
    <property type="entry name" value="CdaR-like_regulators"/>
</dbReference>
<evidence type="ECO:0000313" key="4">
    <source>
        <dbReference type="EMBL" id="NMO05172.1"/>
    </source>
</evidence>
<name>A0A848L417_9ACTN</name>
<dbReference type="RefSeq" id="WP_170197677.1">
    <property type="nucleotide sequence ID" value="NZ_JABBNB010000054.1"/>
</dbReference>
<dbReference type="InterPro" id="IPR042070">
    <property type="entry name" value="PucR_C-HTH_sf"/>
</dbReference>
<dbReference type="PROSITE" id="PS50887">
    <property type="entry name" value="GGDEF"/>
    <property type="match status" value="1"/>
</dbReference>
<dbReference type="InterPro" id="IPR025736">
    <property type="entry name" value="PucR_C-HTH_dom"/>
</dbReference>
<evidence type="ECO:0000259" key="3">
    <source>
        <dbReference type="PROSITE" id="PS50887"/>
    </source>
</evidence>
<dbReference type="Gene3D" id="1.10.10.2840">
    <property type="entry name" value="PucR C-terminal helix-turn-helix domain"/>
    <property type="match status" value="1"/>
</dbReference>
<dbReference type="EMBL" id="JABBNB010000054">
    <property type="protein sequence ID" value="NMO05172.1"/>
    <property type="molecule type" value="Genomic_DNA"/>
</dbReference>
<dbReference type="Pfam" id="PF17853">
    <property type="entry name" value="GGDEF_2"/>
    <property type="match status" value="1"/>
</dbReference>
<dbReference type="InterPro" id="IPR041522">
    <property type="entry name" value="CdaR_GGDEF"/>
</dbReference>
<dbReference type="InterPro" id="IPR003018">
    <property type="entry name" value="GAF"/>
</dbReference>
<dbReference type="InterPro" id="IPR000160">
    <property type="entry name" value="GGDEF_dom"/>
</dbReference>
<feature type="coiled-coil region" evidence="2">
    <location>
        <begin position="285"/>
        <end position="312"/>
    </location>
</feature>
<sequence>MRRTEVTAELERLLATIVDDPAEAEAAVRQALDDVGDVGLLRREDLTWIGTDAAAEPELDQASLAALECGGGALVSHAAFAGDYAIILPDSDTGADVELFSRVCVWLTFIRSLAAARTEVSDYHYETVVVGGLAKHVLSVSDLDQVLLTITAETLRMSESDICGVFLREGDELRMKSCTGHRVVDTARLRMRRGQGVAGMVFETLQPAKVDSYLQDHRISNDFMSLAEQEETRSALAVPLILGDDLVGVLEVWRRRYSSFTQRDVRRLEALADLATIAIDNARLYDSQRSALADLEVTHARLEAQVRLLDETAQLQKSLIDIVLENGPVFNRVARTLAEQLGCTVAVVTADGEIDAIHPRDCDSSAIVSAFLAQRDSLNRSATLTTAGGAPVWVHPIKLGADQFGAVCAQGLDLGGDLSQVACAHAALACSLFLLQQRAASVARSEALDQVLWDLMDGSAEQRSAAGGRAQQMGVWLRGWHRVLYGSIDNLDSFVQQEEWSLSAADRTRRAILDSVRNTSTPVQPTLASVRGNWIVALVPIHDRDRAREYLRSLKAALSAEHAPIAISWGLSTAREQPSQYPEAFAEARTALAAARRLGSVSLYDDLGIVRLLLGNEDADFQSFVREITGPLQDYDDANDGALMKTLRAYFDSNCSQKDAAQLLYIHHKTLAYRLDRIRKLTGLDLSQHSDRMRADLALRLLEVSEQAEGDG</sequence>
<dbReference type="PANTHER" id="PTHR33744">
    <property type="entry name" value="CARBOHYDRATE DIACID REGULATOR"/>
    <property type="match status" value="1"/>
</dbReference>
<evidence type="ECO:0000256" key="2">
    <source>
        <dbReference type="SAM" id="Coils"/>
    </source>
</evidence>
<protein>
    <submittedName>
        <fullName evidence="4">GAF domain-containing protein</fullName>
    </submittedName>
</protein>
<proteinExistence type="inferred from homology"/>
<keyword evidence="2" id="KW-0175">Coiled coil</keyword>
<dbReference type="Pfam" id="PF13185">
    <property type="entry name" value="GAF_2"/>
    <property type="match status" value="1"/>
</dbReference>
<evidence type="ECO:0000256" key="1">
    <source>
        <dbReference type="ARBA" id="ARBA00006754"/>
    </source>
</evidence>
<accession>A0A848L417</accession>
<dbReference type="AlphaFoldDB" id="A0A848L417"/>